<dbReference type="PANTHER" id="PTHR10015">
    <property type="entry name" value="HEAT SHOCK TRANSCRIPTION FACTOR"/>
    <property type="match status" value="1"/>
</dbReference>
<reference evidence="2 3" key="2">
    <citation type="submission" date="2024-10" db="EMBL/GenBank/DDBJ databases">
        <authorList>
            <person name="Ryan C."/>
        </authorList>
    </citation>
    <scope>NUCLEOTIDE SEQUENCE [LARGE SCALE GENOMIC DNA]</scope>
</reference>
<sequence length="253" mass="27638">MEHPAAVTVKQEDDDEVVVVSDADADGDGFRKVSPDRWEFAHADFLAGQRHLLANIRCRRGAAGGGSKAATKTACGTTGSGGRSGKEQLERLRREREALAREVARLRPQQKEARAQLLDVERRVRGTERCAATFLAHAASGEDPAAVVEAAGGKRRRLNAGAAAAPDFLAFVELAALAVASRPRRLPSRSWPRPRAQAPPPPWTWYGTSCWGRSRWRSTSRWTRSSPPPLWEEMGEEVLKLVQQIDCLASPSG</sequence>
<dbReference type="PANTHER" id="PTHR10015:SF338">
    <property type="entry name" value="HEAT STRESS TRANSCRIPTION FACTOR A-2"/>
    <property type="match status" value="1"/>
</dbReference>
<proteinExistence type="predicted"/>
<dbReference type="AlphaFoldDB" id="A0ABC9DMY3"/>
<keyword evidence="3" id="KW-1185">Reference proteome</keyword>
<feature type="compositionally biased region" description="Low complexity" evidence="1">
    <location>
        <begin position="68"/>
        <end position="77"/>
    </location>
</feature>
<dbReference type="EMBL" id="OZ075144">
    <property type="protein sequence ID" value="CAL5042288.1"/>
    <property type="molecule type" value="Genomic_DNA"/>
</dbReference>
<evidence type="ECO:0000256" key="1">
    <source>
        <dbReference type="SAM" id="MobiDB-lite"/>
    </source>
</evidence>
<organism evidence="2 3">
    <name type="scientific">Urochloa decumbens</name>
    <dbReference type="NCBI Taxonomy" id="240449"/>
    <lineage>
        <taxon>Eukaryota</taxon>
        <taxon>Viridiplantae</taxon>
        <taxon>Streptophyta</taxon>
        <taxon>Embryophyta</taxon>
        <taxon>Tracheophyta</taxon>
        <taxon>Spermatophyta</taxon>
        <taxon>Magnoliopsida</taxon>
        <taxon>Liliopsida</taxon>
        <taxon>Poales</taxon>
        <taxon>Poaceae</taxon>
        <taxon>PACMAD clade</taxon>
        <taxon>Panicoideae</taxon>
        <taxon>Panicodae</taxon>
        <taxon>Paniceae</taxon>
        <taxon>Melinidinae</taxon>
        <taxon>Urochloa</taxon>
    </lineage>
</organism>
<reference evidence="3" key="1">
    <citation type="submission" date="2024-06" db="EMBL/GenBank/DDBJ databases">
        <authorList>
            <person name="Ryan C."/>
        </authorList>
    </citation>
    <scope>NUCLEOTIDE SEQUENCE [LARGE SCALE GENOMIC DNA]</scope>
</reference>
<gene>
    <name evidence="2" type="ORF">URODEC1_LOCUS87128</name>
</gene>
<evidence type="ECO:0000313" key="2">
    <source>
        <dbReference type="EMBL" id="CAL5042288.1"/>
    </source>
</evidence>
<dbReference type="Proteomes" id="UP001497457">
    <property type="component" value="Chromosome 34rd"/>
</dbReference>
<evidence type="ECO:0000313" key="3">
    <source>
        <dbReference type="Proteomes" id="UP001497457"/>
    </source>
</evidence>
<feature type="region of interest" description="Disordered" evidence="1">
    <location>
        <begin position="67"/>
        <end position="88"/>
    </location>
</feature>
<name>A0ABC9DMY3_9POAL</name>
<protein>
    <submittedName>
        <fullName evidence="2">Uncharacterized protein</fullName>
    </submittedName>
</protein>
<accession>A0ABC9DMY3</accession>